<evidence type="ECO:0000256" key="3">
    <source>
        <dbReference type="ARBA" id="ARBA00022679"/>
    </source>
</evidence>
<sequence length="488" mass="52866">MQYHQSQNWALWGKNMFSDYELEAIHNTSLEILSSTGIYVEEEDARAYFAGAGAKVDHDKHIVKIPKWLVQEAITVSPASFILAGRDPKFDYPMGTGRVGYANVGIAVSVNDPETGKIRPSYKKDLDDYAHLIDQLDNLVMCWDCIQPMDVHADTSGIHAFRSHVSNTRKHIMTTTPDRITSQAVVKMAAEVVGGMEALAERPLISAGSCPKSPLTFSTAVTAPIIELAKASQPVMAMSMVLAGATGPVTMAGSLALHNAEILAALTLTEIIKKGCPFWYGSCTSIMDLRRAIAATGCAEHAMFGAATARMAQFYHLPCVAPGTWTDSKITDVQAGYEKAISSLLPALAGADIIFGSGTLAGGMAVDFGSMVTENDMFKTIQFILRGIPVNEDTLALGLIQRIGPKGEYLSAEHTLKNMRNSQVWPDLFDRDSRSVWEAAGAKPLDVKGREKAVELINNANPAPLPENVQKRLADIIDDVEKEIGIKK</sequence>
<proteinExistence type="inferred from homology"/>
<dbReference type="Gene3D" id="3.20.20.480">
    <property type="entry name" value="Trimethylamine methyltransferase-like"/>
    <property type="match status" value="1"/>
</dbReference>
<dbReference type="InterPro" id="IPR010426">
    <property type="entry name" value="MTTB_MeTrfase"/>
</dbReference>
<dbReference type="Proteomes" id="UP000323521">
    <property type="component" value="Chromosome"/>
</dbReference>
<evidence type="ECO:0000313" key="4">
    <source>
        <dbReference type="EMBL" id="ATW24703.1"/>
    </source>
</evidence>
<evidence type="ECO:0000256" key="2">
    <source>
        <dbReference type="ARBA" id="ARBA00022603"/>
    </source>
</evidence>
<dbReference type="OrthoDB" id="5418352at2"/>
<keyword evidence="3" id="KW-0808">Transferase</keyword>
<dbReference type="InterPro" id="IPR038601">
    <property type="entry name" value="MttB-like_sf"/>
</dbReference>
<gene>
    <name evidence="4" type="ORF">DCMF_07870</name>
</gene>
<dbReference type="RefSeq" id="WP_148133922.1">
    <property type="nucleotide sequence ID" value="NZ_CP017634.1"/>
</dbReference>
<reference evidence="4 5" key="1">
    <citation type="submission" date="2016-10" db="EMBL/GenBank/DDBJ databases">
        <title>Complete Genome Sequence of Peptococcaceae strain DCMF.</title>
        <authorList>
            <person name="Edwards R.J."/>
            <person name="Holland S.I."/>
            <person name="Deshpande N.P."/>
            <person name="Wong Y.K."/>
            <person name="Ertan H."/>
            <person name="Manefield M."/>
            <person name="Russell T.L."/>
            <person name="Lee M.J."/>
        </authorList>
    </citation>
    <scope>NUCLEOTIDE SEQUENCE [LARGE SCALE GENOMIC DNA]</scope>
    <source>
        <strain evidence="4 5">DCMF</strain>
    </source>
</reference>
<comment type="similarity">
    <text evidence="1">Belongs to the trimethylamine methyltransferase family.</text>
</comment>
<dbReference type="GO" id="GO:0008168">
    <property type="term" value="F:methyltransferase activity"/>
    <property type="evidence" value="ECO:0007669"/>
    <property type="project" value="UniProtKB-KW"/>
</dbReference>
<evidence type="ECO:0008006" key="6">
    <source>
        <dbReference type="Google" id="ProtNLM"/>
    </source>
</evidence>
<dbReference type="EMBL" id="CP017634">
    <property type="protein sequence ID" value="ATW24703.1"/>
    <property type="molecule type" value="Genomic_DNA"/>
</dbReference>
<dbReference type="AlphaFoldDB" id="A0A3G1KQF8"/>
<dbReference type="GO" id="GO:0015948">
    <property type="term" value="P:methanogenesis"/>
    <property type="evidence" value="ECO:0007669"/>
    <property type="project" value="InterPro"/>
</dbReference>
<evidence type="ECO:0000313" key="5">
    <source>
        <dbReference type="Proteomes" id="UP000323521"/>
    </source>
</evidence>
<dbReference type="GO" id="GO:0032259">
    <property type="term" value="P:methylation"/>
    <property type="evidence" value="ECO:0007669"/>
    <property type="project" value="UniProtKB-KW"/>
</dbReference>
<keyword evidence="5" id="KW-1185">Reference proteome</keyword>
<evidence type="ECO:0000256" key="1">
    <source>
        <dbReference type="ARBA" id="ARBA00007137"/>
    </source>
</evidence>
<keyword evidence="2" id="KW-0489">Methyltransferase</keyword>
<protein>
    <recommendedName>
        <fullName evidence="6">Trimethylamine methyltransferase</fullName>
    </recommendedName>
</protein>
<name>A0A3G1KQF8_FORW1</name>
<organism evidence="4 5">
    <name type="scientific">Formimonas warabiya</name>
    <dbReference type="NCBI Taxonomy" id="1761012"/>
    <lineage>
        <taxon>Bacteria</taxon>
        <taxon>Bacillati</taxon>
        <taxon>Bacillota</taxon>
        <taxon>Clostridia</taxon>
        <taxon>Eubacteriales</taxon>
        <taxon>Peptococcaceae</taxon>
        <taxon>Candidatus Formimonas</taxon>
    </lineage>
</organism>
<dbReference type="KEGG" id="fwa:DCMF_07870"/>
<dbReference type="Pfam" id="PF06253">
    <property type="entry name" value="MTTB"/>
    <property type="match status" value="1"/>
</dbReference>
<accession>A0A3G1KQF8</accession>